<evidence type="ECO:0000256" key="3">
    <source>
        <dbReference type="ARBA" id="ARBA00022840"/>
    </source>
</evidence>
<dbReference type="InterPro" id="IPR036890">
    <property type="entry name" value="HATPase_C_sf"/>
</dbReference>
<dbReference type="Pfam" id="PF00183">
    <property type="entry name" value="HSP90"/>
    <property type="match status" value="1"/>
</dbReference>
<evidence type="ECO:0000313" key="6">
    <source>
        <dbReference type="Ensembl" id="ENSCCRP00000046196.2"/>
    </source>
</evidence>
<evidence type="ECO:0000256" key="1">
    <source>
        <dbReference type="ARBA" id="ARBA00008239"/>
    </source>
</evidence>
<dbReference type="GO" id="GO:0140662">
    <property type="term" value="F:ATP-dependent protein folding chaperone"/>
    <property type="evidence" value="ECO:0007669"/>
    <property type="project" value="InterPro"/>
</dbReference>
<dbReference type="PRINTS" id="PR00775">
    <property type="entry name" value="HEATSHOCK90"/>
</dbReference>
<dbReference type="GeneTree" id="ENSGT01020000230401"/>
<organism evidence="6 7">
    <name type="scientific">Cyprinus carpio carpio</name>
    <dbReference type="NCBI Taxonomy" id="630221"/>
    <lineage>
        <taxon>Eukaryota</taxon>
        <taxon>Metazoa</taxon>
        <taxon>Chordata</taxon>
        <taxon>Craniata</taxon>
        <taxon>Vertebrata</taxon>
        <taxon>Euteleostomi</taxon>
        <taxon>Actinopterygii</taxon>
        <taxon>Neopterygii</taxon>
        <taxon>Teleostei</taxon>
        <taxon>Ostariophysi</taxon>
        <taxon>Cypriniformes</taxon>
        <taxon>Cyprinidae</taxon>
        <taxon>Cyprininae</taxon>
        <taxon>Cyprinus</taxon>
    </lineage>
</organism>
<keyword evidence="2 5" id="KW-0547">Nucleotide-binding</keyword>
<dbReference type="InterPro" id="IPR037196">
    <property type="entry name" value="HSP90_C"/>
</dbReference>
<reference evidence="6" key="1">
    <citation type="submission" date="2025-08" db="UniProtKB">
        <authorList>
            <consortium name="Ensembl"/>
        </authorList>
    </citation>
    <scope>IDENTIFICATION</scope>
</reference>
<dbReference type="Gene3D" id="3.30.230.80">
    <property type="match status" value="1"/>
</dbReference>
<dbReference type="InterPro" id="IPR020568">
    <property type="entry name" value="Ribosomal_Su5_D2-typ_SF"/>
</dbReference>
<dbReference type="AlphaFoldDB" id="A0A8C1HFB0"/>
<feature type="binding site" evidence="5">
    <location>
        <position position="251"/>
    </location>
    <ligand>
        <name>ATP</name>
        <dbReference type="ChEBI" id="CHEBI:30616"/>
    </ligand>
</feature>
<dbReference type="SUPFAM" id="SSF54211">
    <property type="entry name" value="Ribosomal protein S5 domain 2-like"/>
    <property type="match status" value="1"/>
</dbReference>
<dbReference type="InterPro" id="IPR020575">
    <property type="entry name" value="Hsp90_N"/>
</dbReference>
<keyword evidence="4" id="KW-0143">Chaperone</keyword>
<proteinExistence type="inferred from homology"/>
<dbReference type="PIRSF" id="PIRSF002583">
    <property type="entry name" value="Hsp90"/>
    <property type="match status" value="1"/>
</dbReference>
<protein>
    <submittedName>
        <fullName evidence="6">TNF receptor-associated protein 1</fullName>
    </submittedName>
</protein>
<keyword evidence="3 5" id="KW-0067">ATP-binding</keyword>
<keyword evidence="7" id="KW-1185">Reference proteome</keyword>
<dbReference type="Ensembl" id="ENSCCRT00000050077.2">
    <property type="protein sequence ID" value="ENSCCRP00000046196.2"/>
    <property type="gene ID" value="ENSCCRG00000031432.2"/>
</dbReference>
<dbReference type="Gene3D" id="1.20.120.790">
    <property type="entry name" value="Heat shock protein 90, C-terminal domain"/>
    <property type="match status" value="1"/>
</dbReference>
<evidence type="ECO:0000256" key="2">
    <source>
        <dbReference type="ARBA" id="ARBA00022741"/>
    </source>
</evidence>
<dbReference type="Gene3D" id="3.40.50.11260">
    <property type="match status" value="1"/>
</dbReference>
<dbReference type="GO" id="GO:0005524">
    <property type="term" value="F:ATP binding"/>
    <property type="evidence" value="ECO:0007669"/>
    <property type="project" value="UniProtKB-KW"/>
</dbReference>
<dbReference type="PANTHER" id="PTHR11528">
    <property type="entry name" value="HEAT SHOCK PROTEIN 90 FAMILY MEMBER"/>
    <property type="match status" value="1"/>
</dbReference>
<evidence type="ECO:0000256" key="5">
    <source>
        <dbReference type="PIRSR" id="PIRSR002583-1"/>
    </source>
</evidence>
<dbReference type="SUPFAM" id="SSF55874">
    <property type="entry name" value="ATPase domain of HSP90 chaperone/DNA topoisomerase II/histidine kinase"/>
    <property type="match status" value="1"/>
</dbReference>
<dbReference type="Proteomes" id="UP001108240">
    <property type="component" value="Unplaced"/>
</dbReference>
<dbReference type="GO" id="GO:0016887">
    <property type="term" value="F:ATP hydrolysis activity"/>
    <property type="evidence" value="ECO:0007669"/>
    <property type="project" value="InterPro"/>
</dbReference>
<dbReference type="GO" id="GO:0051082">
    <property type="term" value="F:unfolded protein binding"/>
    <property type="evidence" value="ECO:0007669"/>
    <property type="project" value="InterPro"/>
</dbReference>
<accession>A0A8C1HFB0</accession>
<evidence type="ECO:0000313" key="7">
    <source>
        <dbReference type="Proteomes" id="UP001108240"/>
    </source>
</evidence>
<sequence>MSRHFTFTLDEPLNRCYSKHEFQAEMKKLLDIVSRSLYSEKEMFIRELLSNSSDALGKLQHKMITAGGDPAPVEIHLQTDAAKDTFTIQICRTQVSLNNEELVANLGSIARSDQRCAFLDALQNQVEASSSIIVDVYSQSAEPVSGVFLIAGASGDDCGLEWQHEEFYRCDKPRYTLHYRADASLNIRSIFYMRRQLNQTDTHREKVQFGSVQQEVQIQTKATHILLKKLIVMITFAVVVESGDIPLNLSRELLQESALIMKLRDVLQQWVIRFLLDQSKKDPEKYARFFDDYGLFLREGIVTKAEQSVKEDIAKLLCFESSALPVGQQTSLMEYASRMKEGKRNIYYLCAPNHLLAEHSAYFEAMKQKDMEICQIDNCLINDYMYLIYTHPAMIAVLEMGIENLIETTQLRKPLHDLIKKLHALKDSNPELAQLLLEQTYNTTTITAGLNEDPRLMISQLNQLLTQALEKH</sequence>
<reference evidence="6" key="2">
    <citation type="submission" date="2025-09" db="UniProtKB">
        <authorList>
            <consortium name="Ensembl"/>
        </authorList>
    </citation>
    <scope>IDENTIFICATION</scope>
</reference>
<dbReference type="Gene3D" id="3.30.565.10">
    <property type="entry name" value="Histidine kinase-like ATPase, C-terminal domain"/>
    <property type="match status" value="1"/>
</dbReference>
<dbReference type="InterPro" id="IPR001404">
    <property type="entry name" value="Hsp90_fam"/>
</dbReference>
<name>A0A8C1HFB0_CYPCA</name>
<comment type="similarity">
    <text evidence="1">Belongs to the heat shock protein 90 family.</text>
</comment>
<evidence type="ECO:0000256" key="4">
    <source>
        <dbReference type="ARBA" id="ARBA00023186"/>
    </source>
</evidence>